<feature type="domain" description="CHAT" evidence="2">
    <location>
        <begin position="714"/>
        <end position="1044"/>
    </location>
</feature>
<gene>
    <name evidence="3" type="ORF">H6G59_07455</name>
</gene>
<dbReference type="PANTHER" id="PTHR10098:SF108">
    <property type="entry name" value="TETRATRICOPEPTIDE REPEAT PROTEIN 28"/>
    <property type="match status" value="1"/>
</dbReference>
<protein>
    <submittedName>
        <fullName evidence="3">CHAT domain-containing protein</fullName>
    </submittedName>
</protein>
<dbReference type="EMBL" id="JACJST010000005">
    <property type="protein sequence ID" value="MBD2567749.1"/>
    <property type="molecule type" value="Genomic_DNA"/>
</dbReference>
<dbReference type="InterPro" id="IPR019734">
    <property type="entry name" value="TPR_rpt"/>
</dbReference>
<sequence length="1046" mass="120653">MVLQAISSSGANSEVVYPVLEKNIDKFDEDFSKILKSWAINSLKEKLIEPEVLANNIFNLSNLITNFSLINQGISIEIALTGYEIAQIVFTQELFFHEWFIIQQNIAVSYINRLQGDKAENLELAIAILQSCLQVTNKENLPEEWAQTQNNLGGTYLKRIKGNKVENLELAITALKSALEVRTKEAFPEFWAMSKNNLAIAYRERLRENKAENLELAASTCQEVLEVVTLAAFPKLWAETQENLGNAYRYRIKGEKEENIELAIKCYQQALKVFTQTDFPKEWANLQNNLGLAYLEILREDREEKIELAIDSFNKALEIFNQETFIEAWATTQNNLGIAYLDRIYGRRADNLELAIMALQKCLEFRTQKSFPYEWAMAQMNLGICYGELSKGDTEKNLELAITAFKASLKVRIQEEFPEDWALTHTNIGHIYNLHRRFIEAIQHFQLALVVYKQLILPLDCLRTGRNLGNTAYSAGIWQTAIEGYFAAIEAVETSRIWAKSESRRQEILQESIDIYQNVIQACINSGQIDKAFEYSERSRSKRLVDLMASNNLSQSENIPPKVQELLQQYEELQQLIDAERQQHKSENNRSETRAVYQAYNEKIEFLEEEKKQVWEQIRSEDPVLAGEIQVHPLSLTDIQKLIDNPTTAILSFYTTNTDTHIFIVRKDRITLHTCTGEGLETFQNWIVHNWLLPYKEYVEKKSKKWESQIETILRELSQRLQLSELIDQHLQGIEELIIVPHLLLHQIPFAALPTGEYQEHLVDKFLIRYTPSCQILDFCHQRPNLETLDINSLQYGTVEDATDDLPCARFEGEQIAKMYNIPVDKRLIGSSQATPENYRQLAEQVQILHSCHHAESCLYNPLESYLKLADGNITLGQLMSPGWRLPNLVDVFLSCCETNLGTTPLTDDILTLSTGFLCAGARSVVSSLWSVDDLATSLFSIFYYQQRKQGKNRPESLKHAQIKLRELRKADLAEISNQIDEKEKELIGNRQQYNRNSVEYSKWEDQYNIHAKINRLIKQKIQTSEPEFPFAHPRYWAAFVCHGLR</sequence>
<dbReference type="InterPro" id="IPR011990">
    <property type="entry name" value="TPR-like_helical_dom_sf"/>
</dbReference>
<feature type="coiled-coil region" evidence="1">
    <location>
        <begin position="563"/>
        <end position="617"/>
    </location>
</feature>
<keyword evidence="1" id="KW-0175">Coiled coil</keyword>
<evidence type="ECO:0000259" key="2">
    <source>
        <dbReference type="Pfam" id="PF12770"/>
    </source>
</evidence>
<evidence type="ECO:0000313" key="4">
    <source>
        <dbReference type="Proteomes" id="UP000640531"/>
    </source>
</evidence>
<evidence type="ECO:0000256" key="1">
    <source>
        <dbReference type="SAM" id="Coils"/>
    </source>
</evidence>
<dbReference type="Proteomes" id="UP000640531">
    <property type="component" value="Unassembled WGS sequence"/>
</dbReference>
<dbReference type="Pfam" id="PF14938">
    <property type="entry name" value="SNAP"/>
    <property type="match status" value="1"/>
</dbReference>
<accession>A0ABR8FD85</accession>
<dbReference type="SMART" id="SM00028">
    <property type="entry name" value="TPR"/>
    <property type="match status" value="6"/>
</dbReference>
<evidence type="ECO:0000313" key="3">
    <source>
        <dbReference type="EMBL" id="MBD2567749.1"/>
    </source>
</evidence>
<dbReference type="Gene3D" id="1.25.40.10">
    <property type="entry name" value="Tetratricopeptide repeat domain"/>
    <property type="match status" value="3"/>
</dbReference>
<name>A0ABR8FD85_9NOST</name>
<dbReference type="SUPFAM" id="SSF48452">
    <property type="entry name" value="TPR-like"/>
    <property type="match status" value="3"/>
</dbReference>
<organism evidence="3 4">
    <name type="scientific">Anabaena lutea FACHB-196</name>
    <dbReference type="NCBI Taxonomy" id="2692881"/>
    <lineage>
        <taxon>Bacteria</taxon>
        <taxon>Bacillati</taxon>
        <taxon>Cyanobacteriota</taxon>
        <taxon>Cyanophyceae</taxon>
        <taxon>Nostocales</taxon>
        <taxon>Nostocaceae</taxon>
        <taxon>Anabaena</taxon>
    </lineage>
</organism>
<feature type="coiled-coil region" evidence="1">
    <location>
        <begin position="966"/>
        <end position="993"/>
    </location>
</feature>
<dbReference type="InterPro" id="IPR024983">
    <property type="entry name" value="CHAT_dom"/>
</dbReference>
<keyword evidence="4" id="KW-1185">Reference proteome</keyword>
<proteinExistence type="predicted"/>
<comment type="caution">
    <text evidence="3">The sequence shown here is derived from an EMBL/GenBank/DDBJ whole genome shotgun (WGS) entry which is preliminary data.</text>
</comment>
<dbReference type="PANTHER" id="PTHR10098">
    <property type="entry name" value="RAPSYN-RELATED"/>
    <property type="match status" value="1"/>
</dbReference>
<dbReference type="Pfam" id="PF12770">
    <property type="entry name" value="CHAT"/>
    <property type="match status" value="1"/>
</dbReference>
<reference evidence="3 4" key="1">
    <citation type="journal article" date="2020" name="ISME J.">
        <title>Comparative genomics reveals insights into cyanobacterial evolution and habitat adaptation.</title>
        <authorList>
            <person name="Chen M.Y."/>
            <person name="Teng W.K."/>
            <person name="Zhao L."/>
            <person name="Hu C.X."/>
            <person name="Zhou Y.K."/>
            <person name="Han B.P."/>
            <person name="Song L.R."/>
            <person name="Shu W.S."/>
        </authorList>
    </citation>
    <scope>NUCLEOTIDE SEQUENCE [LARGE SCALE GENOMIC DNA]</scope>
    <source>
        <strain evidence="3 4">FACHB-196</strain>
    </source>
</reference>